<evidence type="ECO:0000313" key="11">
    <source>
        <dbReference type="Proteomes" id="UP000007648"/>
    </source>
</evidence>
<evidence type="ECO:0000256" key="5">
    <source>
        <dbReference type="ARBA" id="ARBA00023145"/>
    </source>
</evidence>
<dbReference type="GO" id="GO:0005615">
    <property type="term" value="C:extracellular space"/>
    <property type="evidence" value="ECO:0007669"/>
    <property type="project" value="TreeGrafter"/>
</dbReference>
<dbReference type="PROSITE" id="PS00135">
    <property type="entry name" value="TRYPSIN_SER"/>
    <property type="match status" value="1"/>
</dbReference>
<name>A0A7N4NFZ5_SARHA</name>
<dbReference type="InterPro" id="IPR033116">
    <property type="entry name" value="TRYPSIN_SER"/>
</dbReference>
<keyword evidence="4 7" id="KW-0720">Serine protease</keyword>
<gene>
    <name evidence="10" type="primary">LOC100922955</name>
</gene>
<keyword evidence="2 8" id="KW-0732">Signal</keyword>
<feature type="domain" description="Peptidase S1" evidence="9">
    <location>
        <begin position="23"/>
        <end position="243"/>
    </location>
</feature>
<feature type="chain" id="PRO_5029863392" description="Peptidase S1 domain-containing protein" evidence="8">
    <location>
        <begin position="21"/>
        <end position="245"/>
    </location>
</feature>
<dbReference type="SUPFAM" id="SSF50494">
    <property type="entry name" value="Trypsin-like serine proteases"/>
    <property type="match status" value="1"/>
</dbReference>
<dbReference type="RefSeq" id="XP_012396208.1">
    <property type="nucleotide sequence ID" value="XM_012540754.3"/>
</dbReference>
<keyword evidence="3 7" id="KW-0378">Hydrolase</keyword>
<evidence type="ECO:0000256" key="3">
    <source>
        <dbReference type="ARBA" id="ARBA00022801"/>
    </source>
</evidence>
<evidence type="ECO:0000256" key="7">
    <source>
        <dbReference type="RuleBase" id="RU363034"/>
    </source>
</evidence>
<dbReference type="GeneTree" id="ENSGT01030000234551"/>
<dbReference type="FunCoup" id="A0A7N4NFZ5">
    <property type="interactions" value="113"/>
</dbReference>
<dbReference type="Pfam" id="PF00089">
    <property type="entry name" value="Trypsin"/>
    <property type="match status" value="1"/>
</dbReference>
<dbReference type="InterPro" id="IPR001254">
    <property type="entry name" value="Trypsin_dom"/>
</dbReference>
<dbReference type="Gene3D" id="2.40.10.10">
    <property type="entry name" value="Trypsin-like serine proteases"/>
    <property type="match status" value="2"/>
</dbReference>
<dbReference type="InterPro" id="IPR043504">
    <property type="entry name" value="Peptidase_S1_PA_chymotrypsin"/>
</dbReference>
<dbReference type="InterPro" id="IPR009003">
    <property type="entry name" value="Peptidase_S1_PA"/>
</dbReference>
<evidence type="ECO:0000259" key="9">
    <source>
        <dbReference type="PROSITE" id="PS50240"/>
    </source>
</evidence>
<evidence type="ECO:0000256" key="4">
    <source>
        <dbReference type="ARBA" id="ARBA00022825"/>
    </source>
</evidence>
<keyword evidence="11" id="KW-1185">Reference proteome</keyword>
<dbReference type="AlphaFoldDB" id="A0A7N4NFZ5"/>
<dbReference type="PROSITE" id="PS50240">
    <property type="entry name" value="TRYPSIN_DOM"/>
    <property type="match status" value="1"/>
</dbReference>
<accession>A0A7N4NFZ5</accession>
<keyword evidence="1 7" id="KW-0645">Protease</keyword>
<dbReference type="InterPro" id="IPR018114">
    <property type="entry name" value="TRYPSIN_HIS"/>
</dbReference>
<evidence type="ECO:0000256" key="6">
    <source>
        <dbReference type="ARBA" id="ARBA00023157"/>
    </source>
</evidence>
<organism evidence="10 11">
    <name type="scientific">Sarcophilus harrisii</name>
    <name type="common">Tasmanian devil</name>
    <name type="synonym">Sarcophilus laniarius</name>
    <dbReference type="NCBI Taxonomy" id="9305"/>
    <lineage>
        <taxon>Eukaryota</taxon>
        <taxon>Metazoa</taxon>
        <taxon>Chordata</taxon>
        <taxon>Craniata</taxon>
        <taxon>Vertebrata</taxon>
        <taxon>Euteleostomi</taxon>
        <taxon>Mammalia</taxon>
        <taxon>Metatheria</taxon>
        <taxon>Dasyuromorphia</taxon>
        <taxon>Dasyuridae</taxon>
        <taxon>Sarcophilus</taxon>
    </lineage>
</organism>
<dbReference type="PRINTS" id="PR00722">
    <property type="entry name" value="CHYMOTRYPSIN"/>
</dbReference>
<evidence type="ECO:0000256" key="8">
    <source>
        <dbReference type="SAM" id="SignalP"/>
    </source>
</evidence>
<dbReference type="Proteomes" id="UP000007648">
    <property type="component" value="Unassembled WGS sequence"/>
</dbReference>
<protein>
    <recommendedName>
        <fullName evidence="9">Peptidase S1 domain-containing protein</fullName>
    </recommendedName>
</protein>
<proteinExistence type="predicted"/>
<reference evidence="10 11" key="1">
    <citation type="journal article" date="2011" name="Proc. Natl. Acad. Sci. U.S.A.">
        <title>Genetic diversity and population structure of the endangered marsupial Sarcophilus harrisii (Tasmanian devil).</title>
        <authorList>
            <person name="Miller W."/>
            <person name="Hayes V.M."/>
            <person name="Ratan A."/>
            <person name="Petersen D.C."/>
            <person name="Wittekindt N.E."/>
            <person name="Miller J."/>
            <person name="Walenz B."/>
            <person name="Knight J."/>
            <person name="Qi J."/>
            <person name="Zhao F."/>
            <person name="Wang Q."/>
            <person name="Bedoya-Reina O.C."/>
            <person name="Katiyar N."/>
            <person name="Tomsho L.P."/>
            <person name="Kasson L.M."/>
            <person name="Hardie R.A."/>
            <person name="Woodbridge P."/>
            <person name="Tindall E.A."/>
            <person name="Bertelsen M.F."/>
            <person name="Dixon D."/>
            <person name="Pyecroft S."/>
            <person name="Helgen K.M."/>
            <person name="Lesk A.M."/>
            <person name="Pringle T.H."/>
            <person name="Patterson N."/>
            <person name="Zhang Y."/>
            <person name="Kreiss A."/>
            <person name="Woods G.M."/>
            <person name="Jones M.E."/>
            <person name="Schuster S.C."/>
        </authorList>
    </citation>
    <scope>NUCLEOTIDE SEQUENCE [LARGE SCALE GENOMIC DNA]</scope>
</reference>
<dbReference type="OrthoDB" id="5565075at2759"/>
<evidence type="ECO:0000256" key="1">
    <source>
        <dbReference type="ARBA" id="ARBA00022670"/>
    </source>
</evidence>
<evidence type="ECO:0000256" key="2">
    <source>
        <dbReference type="ARBA" id="ARBA00022729"/>
    </source>
</evidence>
<dbReference type="InterPro" id="IPR001314">
    <property type="entry name" value="Peptidase_S1A"/>
</dbReference>
<dbReference type="OMA" id="RYSERTW"/>
<evidence type="ECO:0000313" key="10">
    <source>
        <dbReference type="Ensembl" id="ENSSHAP00000022686.1"/>
    </source>
</evidence>
<keyword evidence="6" id="KW-1015">Disulfide bond</keyword>
<feature type="signal peptide" evidence="8">
    <location>
        <begin position="1"/>
        <end position="20"/>
    </location>
</feature>
<reference evidence="10" key="2">
    <citation type="submission" date="2025-08" db="UniProtKB">
        <authorList>
            <consortium name="Ensembl"/>
        </authorList>
    </citation>
    <scope>IDENTIFICATION</scope>
</reference>
<dbReference type="InParanoid" id="A0A7N4NFZ5"/>
<dbReference type="PANTHER" id="PTHR24271">
    <property type="entry name" value="KALLIKREIN-RELATED"/>
    <property type="match status" value="1"/>
</dbReference>
<keyword evidence="5" id="KW-0865">Zymogen</keyword>
<dbReference type="GO" id="GO:0006508">
    <property type="term" value="P:proteolysis"/>
    <property type="evidence" value="ECO:0007669"/>
    <property type="project" value="UniProtKB-KW"/>
</dbReference>
<sequence>MKLLLLLLLLTFLLSHETGADEIFGGKESRPHSRPYMVFLNITRCNKMIRCGGFLIRSDFVMTAAHCEGDFITVKLGAHNIRYSERTWQTINVKHQFPHPEYNGTRFLNDIMLLKLEKKANLTAAVKTIPLTSRLKSVLPGQECLAAGWGRTKPEARASDTLQEVELTLRNSSDCKDLKCFNERSHLCVGTPNSNKTTLKGDSGGPLVCSGVAQGIDSYGKNKPPSVFTRIAHYRPWIDKILKAN</sequence>
<dbReference type="GO" id="GO:0005737">
    <property type="term" value="C:cytoplasm"/>
    <property type="evidence" value="ECO:0007669"/>
    <property type="project" value="TreeGrafter"/>
</dbReference>
<dbReference type="PROSITE" id="PS00134">
    <property type="entry name" value="TRYPSIN_HIS"/>
    <property type="match status" value="1"/>
</dbReference>
<dbReference type="GO" id="GO:0004252">
    <property type="term" value="F:serine-type endopeptidase activity"/>
    <property type="evidence" value="ECO:0007669"/>
    <property type="project" value="InterPro"/>
</dbReference>
<dbReference type="FunFam" id="2.40.10.10:FF:000014">
    <property type="entry name" value="Complement factor D"/>
    <property type="match status" value="1"/>
</dbReference>
<dbReference type="CDD" id="cd00190">
    <property type="entry name" value="Tryp_SPc"/>
    <property type="match status" value="1"/>
</dbReference>
<dbReference type="PANTHER" id="PTHR24271:SF24">
    <property type="entry name" value="CHYMASE"/>
    <property type="match status" value="1"/>
</dbReference>
<dbReference type="GeneID" id="100922955"/>
<reference evidence="10" key="3">
    <citation type="submission" date="2025-09" db="UniProtKB">
        <authorList>
            <consortium name="Ensembl"/>
        </authorList>
    </citation>
    <scope>IDENTIFICATION</scope>
</reference>
<dbReference type="Ensembl" id="ENSSHAT00000025522.1">
    <property type="protein sequence ID" value="ENSSHAP00000022686.1"/>
    <property type="gene ID" value="ENSSHAG00000030665.1"/>
</dbReference>
<dbReference type="SMART" id="SM00020">
    <property type="entry name" value="Tryp_SPc"/>
    <property type="match status" value="1"/>
</dbReference>